<reference evidence="1" key="1">
    <citation type="journal article" date="2014" name="Int. J. Syst. Evol. Microbiol.">
        <title>Complete genome sequence of Corynebacterium casei LMG S-19264T (=DSM 44701T), isolated from a smear-ripened cheese.</title>
        <authorList>
            <consortium name="US DOE Joint Genome Institute (JGI-PGF)"/>
            <person name="Walter F."/>
            <person name="Albersmeier A."/>
            <person name="Kalinowski J."/>
            <person name="Ruckert C."/>
        </authorList>
    </citation>
    <scope>NUCLEOTIDE SEQUENCE</scope>
    <source>
        <strain evidence="1">JCM 13064</strain>
    </source>
</reference>
<proteinExistence type="predicted"/>
<accession>A0A917RHQ1</accession>
<dbReference type="EMBL" id="BMNT01000038">
    <property type="protein sequence ID" value="GGL08895.1"/>
    <property type="molecule type" value="Genomic_DNA"/>
</dbReference>
<dbReference type="AlphaFoldDB" id="A0A917RHQ1"/>
<organism evidence="1 2">
    <name type="scientific">Sphaerisporangium melleum</name>
    <dbReference type="NCBI Taxonomy" id="321316"/>
    <lineage>
        <taxon>Bacteria</taxon>
        <taxon>Bacillati</taxon>
        <taxon>Actinomycetota</taxon>
        <taxon>Actinomycetes</taxon>
        <taxon>Streptosporangiales</taxon>
        <taxon>Streptosporangiaceae</taxon>
        <taxon>Sphaerisporangium</taxon>
    </lineage>
</organism>
<sequence length="131" mass="14135">MSGDETVSEKRAAGDAELLAALRRRLYAEGVRSRVFQRVRLAIGTEEIPAQRRHHPAELIVYGHDGGVRARVTVRAKLWGTAFLVTPAGDAPGSQFPVSRISGVIRRLGLLAGDEPSPHLAGKSCRANGSW</sequence>
<protein>
    <submittedName>
        <fullName evidence="1">Uncharacterized protein</fullName>
    </submittedName>
</protein>
<gene>
    <name evidence="1" type="ORF">GCM10007964_58940</name>
</gene>
<comment type="caution">
    <text evidence="1">The sequence shown here is derived from an EMBL/GenBank/DDBJ whole genome shotgun (WGS) entry which is preliminary data.</text>
</comment>
<reference evidence="1" key="2">
    <citation type="submission" date="2020-09" db="EMBL/GenBank/DDBJ databases">
        <authorList>
            <person name="Sun Q."/>
            <person name="Ohkuma M."/>
        </authorList>
    </citation>
    <scope>NUCLEOTIDE SEQUENCE</scope>
    <source>
        <strain evidence="1">JCM 13064</strain>
    </source>
</reference>
<dbReference type="Proteomes" id="UP000645217">
    <property type="component" value="Unassembled WGS sequence"/>
</dbReference>
<evidence type="ECO:0000313" key="2">
    <source>
        <dbReference type="Proteomes" id="UP000645217"/>
    </source>
</evidence>
<keyword evidence="2" id="KW-1185">Reference proteome</keyword>
<dbReference type="RefSeq" id="WP_189166312.1">
    <property type="nucleotide sequence ID" value="NZ_BMNT01000038.1"/>
</dbReference>
<evidence type="ECO:0000313" key="1">
    <source>
        <dbReference type="EMBL" id="GGL08895.1"/>
    </source>
</evidence>
<name>A0A917RHQ1_9ACTN</name>